<reference evidence="1 2" key="1">
    <citation type="submission" date="2021-06" db="EMBL/GenBank/DDBJ databases">
        <authorList>
            <person name="Palmer J.M."/>
        </authorList>
    </citation>
    <scope>NUCLEOTIDE SEQUENCE [LARGE SCALE GENOMIC DNA]</scope>
    <source>
        <strain evidence="1 2">GA_2019</strain>
        <tissue evidence="1">Muscle</tissue>
    </source>
</reference>
<sequence>MPVPLYRIVFMYRMRSVLIQFKGVTIVLHCGFERSKHSLLHWATYTHISACVFLFCIQQCGVFEKKLLVISVTPASIEHLDKVFSDLPPESMRLGCQQFEVPSFVCVCACIRFFKADTLWQPTWLPVV</sequence>
<keyword evidence="2" id="KW-1185">Reference proteome</keyword>
<comment type="caution">
    <text evidence="1">The sequence shown here is derived from an EMBL/GenBank/DDBJ whole genome shotgun (WGS) entry which is preliminary data.</text>
</comment>
<organism evidence="1 2">
    <name type="scientific">Goodea atripinnis</name>
    <dbReference type="NCBI Taxonomy" id="208336"/>
    <lineage>
        <taxon>Eukaryota</taxon>
        <taxon>Metazoa</taxon>
        <taxon>Chordata</taxon>
        <taxon>Craniata</taxon>
        <taxon>Vertebrata</taxon>
        <taxon>Euteleostomi</taxon>
        <taxon>Actinopterygii</taxon>
        <taxon>Neopterygii</taxon>
        <taxon>Teleostei</taxon>
        <taxon>Neoteleostei</taxon>
        <taxon>Acanthomorphata</taxon>
        <taxon>Ovalentaria</taxon>
        <taxon>Atherinomorphae</taxon>
        <taxon>Cyprinodontiformes</taxon>
        <taxon>Goodeidae</taxon>
        <taxon>Goodea</taxon>
    </lineage>
</organism>
<evidence type="ECO:0000313" key="1">
    <source>
        <dbReference type="EMBL" id="MEQ2184404.1"/>
    </source>
</evidence>
<evidence type="ECO:0000313" key="2">
    <source>
        <dbReference type="Proteomes" id="UP001476798"/>
    </source>
</evidence>
<accession>A0ABV0PLS3</accession>
<protein>
    <submittedName>
        <fullName evidence="1">Uncharacterized protein</fullName>
    </submittedName>
</protein>
<name>A0ABV0PLS3_9TELE</name>
<proteinExistence type="predicted"/>
<gene>
    <name evidence="1" type="ORF">GOODEAATRI_007605</name>
</gene>
<dbReference type="EMBL" id="JAHRIO010080352">
    <property type="protein sequence ID" value="MEQ2184404.1"/>
    <property type="molecule type" value="Genomic_DNA"/>
</dbReference>
<dbReference type="Proteomes" id="UP001476798">
    <property type="component" value="Unassembled WGS sequence"/>
</dbReference>